<dbReference type="GO" id="GO:0008380">
    <property type="term" value="P:RNA splicing"/>
    <property type="evidence" value="ECO:0007669"/>
    <property type="project" value="UniProtKB-KW"/>
</dbReference>
<dbReference type="InterPro" id="IPR039853">
    <property type="entry name" value="Pinin"/>
</dbReference>
<dbReference type="GO" id="GO:0006397">
    <property type="term" value="P:mRNA processing"/>
    <property type="evidence" value="ECO:0007669"/>
    <property type="project" value="UniProtKB-KW"/>
</dbReference>
<accession>A0A9P1FIH0</accession>
<evidence type="ECO:0000256" key="5">
    <source>
        <dbReference type="ARBA" id="ARBA00023163"/>
    </source>
</evidence>
<dbReference type="SUPFAM" id="SSF81301">
    <property type="entry name" value="Nucleotidyltransferase"/>
    <property type="match status" value="1"/>
</dbReference>
<reference evidence="10" key="1">
    <citation type="submission" date="2022-10" db="EMBL/GenBank/DDBJ databases">
        <authorList>
            <person name="Chen Y."/>
            <person name="Dougan E. K."/>
            <person name="Chan C."/>
            <person name="Rhodes N."/>
            <person name="Thang M."/>
        </authorList>
    </citation>
    <scope>NUCLEOTIDE SEQUENCE</scope>
</reference>
<dbReference type="InterPro" id="IPR043519">
    <property type="entry name" value="NT_sf"/>
</dbReference>
<feature type="compositionally biased region" description="Basic and acidic residues" evidence="8">
    <location>
        <begin position="412"/>
        <end position="446"/>
    </location>
</feature>
<keyword evidence="5" id="KW-0804">Transcription</keyword>
<feature type="region of interest" description="Disordered" evidence="8">
    <location>
        <begin position="580"/>
        <end position="627"/>
    </location>
</feature>
<comment type="subcellular location">
    <subcellularLocation>
        <location evidence="1">Nucleus</location>
    </subcellularLocation>
</comment>
<evidence type="ECO:0000256" key="4">
    <source>
        <dbReference type="ARBA" id="ARBA00023015"/>
    </source>
</evidence>
<sequence length="627" mass="70868">MACPSAKRQRMGVQLDAYDSSEETDNSEAPPISERAAAYAPHVGPALDAFWTLDPEAEVHGSHQVGLWDEHSDLDLLTTQPLHQLLRRLRGGTAPSSLTLLEHVSQARVPRLLLKHRSGVVLDVVEAKRDPYAVPKDRFVAQRLAASPAVAAPLARRIKATARRWAMPREEGYPNCFLFLLIGFWYLARQRPPDTDGEGGKSQEQREERLFQGLLKFLVQCASEPMIFDLREEPGDVGGAEAHWKIVEPVSGRSSTSRSWRSWNLAADVSWRMRRDGAAFKVDRLGAPGAADPIEISPSGRMTWRVPKLQSLLKSCDLARAEAAQQAVPASGRSHAGSHGNELSMRELERQLQELRRDKVKIDDHIRRMESAQKRFGDEDRSKLTAMHSQEETKDDKEKKEDGEDGEEKDEDGEKKEQEESRKRKREDDVEQRKKEGRPTKADPRSRNLFGKLLGHLQSAKDRLQKEKTSKVGELQQKALMKVEEKVNLSKMNLKEFRRGEFTKTLEEEQARVLEIEKQIEQKEVLLLQRRLENHYSLMMNFIRTEVSPPIFFLPAKHTRDTEKQLEATRAGIKGKIAALKHQLPQVPEAEMKGAEGEQKEAEPEAPREEAAEADGAEAKDDASDSS</sequence>
<dbReference type="InterPro" id="IPR006786">
    <property type="entry name" value="Pinin_SDK_MemA"/>
</dbReference>
<dbReference type="Proteomes" id="UP001152797">
    <property type="component" value="Unassembled WGS sequence"/>
</dbReference>
<comment type="caution">
    <text evidence="10">The sequence shown here is derived from an EMBL/GenBank/DDBJ whole genome shotgun (WGS) entry which is preliminary data.</text>
</comment>
<name>A0A9P1FIH0_9DINO</name>
<keyword evidence="3" id="KW-0507">mRNA processing</keyword>
<evidence type="ECO:0000256" key="8">
    <source>
        <dbReference type="SAM" id="MobiDB-lite"/>
    </source>
</evidence>
<evidence type="ECO:0000256" key="2">
    <source>
        <dbReference type="ARBA" id="ARBA00010386"/>
    </source>
</evidence>
<feature type="domain" description="Pinin/SDK/MemA protein" evidence="9">
    <location>
        <begin position="444"/>
        <end position="569"/>
    </location>
</feature>
<organism evidence="10">
    <name type="scientific">Cladocopium goreaui</name>
    <dbReference type="NCBI Taxonomy" id="2562237"/>
    <lineage>
        <taxon>Eukaryota</taxon>
        <taxon>Sar</taxon>
        <taxon>Alveolata</taxon>
        <taxon>Dinophyceae</taxon>
        <taxon>Suessiales</taxon>
        <taxon>Symbiodiniaceae</taxon>
        <taxon>Cladocopium</taxon>
    </lineage>
</organism>
<proteinExistence type="inferred from homology"/>
<feature type="region of interest" description="Disordered" evidence="8">
    <location>
        <begin position="1"/>
        <end position="30"/>
    </location>
</feature>
<keyword evidence="6" id="KW-0508">mRNA splicing</keyword>
<evidence type="ECO:0000256" key="6">
    <source>
        <dbReference type="ARBA" id="ARBA00023187"/>
    </source>
</evidence>
<feature type="compositionally biased region" description="Basic and acidic residues" evidence="8">
    <location>
        <begin position="590"/>
        <end position="627"/>
    </location>
</feature>
<protein>
    <submittedName>
        <fullName evidence="11">Pinin/SDK/MemA protein domain-containing protein</fullName>
    </submittedName>
</protein>
<dbReference type="GO" id="GO:0071013">
    <property type="term" value="C:catalytic step 2 spliceosome"/>
    <property type="evidence" value="ECO:0007669"/>
    <property type="project" value="TreeGrafter"/>
</dbReference>
<evidence type="ECO:0000259" key="9">
    <source>
        <dbReference type="Pfam" id="PF04696"/>
    </source>
</evidence>
<dbReference type="EMBL" id="CAMXCT020000224">
    <property type="protein sequence ID" value="CAL1129175.1"/>
    <property type="molecule type" value="Genomic_DNA"/>
</dbReference>
<evidence type="ECO:0000256" key="7">
    <source>
        <dbReference type="ARBA" id="ARBA00023242"/>
    </source>
</evidence>
<dbReference type="PANTHER" id="PTHR12707">
    <property type="entry name" value="PINN"/>
    <property type="match status" value="1"/>
</dbReference>
<gene>
    <name evidence="10" type="ORF">C1SCF055_LOCUS4078</name>
</gene>
<evidence type="ECO:0000313" key="10">
    <source>
        <dbReference type="EMBL" id="CAI3975800.1"/>
    </source>
</evidence>
<comment type="similarity">
    <text evidence="2">Belongs to the pinin family.</text>
</comment>
<feature type="compositionally biased region" description="Basic and acidic residues" evidence="8">
    <location>
        <begin position="371"/>
        <end position="402"/>
    </location>
</feature>
<dbReference type="PANTHER" id="PTHR12707:SF0">
    <property type="entry name" value="PININ"/>
    <property type="match status" value="1"/>
</dbReference>
<evidence type="ECO:0000313" key="11">
    <source>
        <dbReference type="EMBL" id="CAL4763112.1"/>
    </source>
</evidence>
<evidence type="ECO:0000256" key="1">
    <source>
        <dbReference type="ARBA" id="ARBA00004123"/>
    </source>
</evidence>
<reference evidence="11 12" key="2">
    <citation type="submission" date="2024-05" db="EMBL/GenBank/DDBJ databases">
        <authorList>
            <person name="Chen Y."/>
            <person name="Shah S."/>
            <person name="Dougan E. K."/>
            <person name="Thang M."/>
            <person name="Chan C."/>
        </authorList>
    </citation>
    <scope>NUCLEOTIDE SEQUENCE [LARGE SCALE GENOMIC DNA]</scope>
</reference>
<evidence type="ECO:0000256" key="3">
    <source>
        <dbReference type="ARBA" id="ARBA00022664"/>
    </source>
</evidence>
<dbReference type="OrthoDB" id="330772at2759"/>
<dbReference type="AlphaFoldDB" id="A0A9P1FIH0"/>
<keyword evidence="4" id="KW-0805">Transcription regulation</keyword>
<evidence type="ECO:0000313" key="12">
    <source>
        <dbReference type="Proteomes" id="UP001152797"/>
    </source>
</evidence>
<keyword evidence="7" id="KW-0539">Nucleus</keyword>
<feature type="region of interest" description="Disordered" evidence="8">
    <location>
        <begin position="371"/>
        <end position="449"/>
    </location>
</feature>
<dbReference type="EMBL" id="CAMXCT010000224">
    <property type="protein sequence ID" value="CAI3975800.1"/>
    <property type="molecule type" value="Genomic_DNA"/>
</dbReference>
<dbReference type="EMBL" id="CAMXCT030000224">
    <property type="protein sequence ID" value="CAL4763112.1"/>
    <property type="molecule type" value="Genomic_DNA"/>
</dbReference>
<dbReference type="Pfam" id="PF04696">
    <property type="entry name" value="Pinin_SDK_memA"/>
    <property type="match status" value="1"/>
</dbReference>
<keyword evidence="12" id="KW-1185">Reference proteome</keyword>